<dbReference type="AlphaFoldDB" id="A0A6G9CYS1"/>
<protein>
    <submittedName>
        <fullName evidence="2">Uncharacterized protein</fullName>
    </submittedName>
</protein>
<sequence>MYVKRTPNKAKNVAAKMALEMLNTRLVKMRTSVIGAGARSSHQTNPARSAVALTISSTVMGDDHPRRLAWVRASTIKASPPADNRSPGMSKEPLTIPPAEGTRETVAAITTATSGTFIQKTLPQLKCSRSTPPATGPIAIPSPAVADQIPIARPLSCGANIETTSDSVAGMTSAAAAPITVLQPISCNDV</sequence>
<evidence type="ECO:0000313" key="3">
    <source>
        <dbReference type="Proteomes" id="UP000502345"/>
    </source>
</evidence>
<organism evidence="2 3">
    <name type="scientific">Rhodococcus erythropolis</name>
    <name type="common">Arthrobacter picolinophilus</name>
    <dbReference type="NCBI Taxonomy" id="1833"/>
    <lineage>
        <taxon>Bacteria</taxon>
        <taxon>Bacillati</taxon>
        <taxon>Actinomycetota</taxon>
        <taxon>Actinomycetes</taxon>
        <taxon>Mycobacteriales</taxon>
        <taxon>Nocardiaceae</taxon>
        <taxon>Rhodococcus</taxon>
        <taxon>Rhodococcus erythropolis group</taxon>
    </lineage>
</organism>
<evidence type="ECO:0000256" key="1">
    <source>
        <dbReference type="SAM" id="MobiDB-lite"/>
    </source>
</evidence>
<accession>A0A6G9CYS1</accession>
<reference evidence="2 3" key="1">
    <citation type="submission" date="2020-03" db="EMBL/GenBank/DDBJ databases">
        <title>Screen low temperature-resistant strains for efficient degradation of petroleum hydrocarbons under the low temperature.</title>
        <authorList>
            <person name="Wang Y."/>
            <person name="Chen J."/>
        </authorList>
    </citation>
    <scope>NUCLEOTIDE SEQUENCE [LARGE SCALE GENOMIC DNA]</scope>
    <source>
        <strain evidence="2 3">KB1</strain>
    </source>
</reference>
<evidence type="ECO:0000313" key="2">
    <source>
        <dbReference type="EMBL" id="QIP41992.1"/>
    </source>
</evidence>
<gene>
    <name evidence="2" type="ORF">G9444_4749</name>
</gene>
<dbReference type="EMBL" id="CP050124">
    <property type="protein sequence ID" value="QIP41992.1"/>
    <property type="molecule type" value="Genomic_DNA"/>
</dbReference>
<dbReference type="Proteomes" id="UP000502345">
    <property type="component" value="Chromosome"/>
</dbReference>
<feature type="region of interest" description="Disordered" evidence="1">
    <location>
        <begin position="78"/>
        <end position="98"/>
    </location>
</feature>
<proteinExistence type="predicted"/>
<name>A0A6G9CYS1_RHOER</name>